<feature type="transmembrane region" description="Helical" evidence="9">
    <location>
        <begin position="377"/>
        <end position="393"/>
    </location>
</feature>
<evidence type="ECO:0000256" key="5">
    <source>
        <dbReference type="ARBA" id="ARBA00022989"/>
    </source>
</evidence>
<feature type="transmembrane region" description="Helical" evidence="9">
    <location>
        <begin position="515"/>
        <end position="534"/>
    </location>
</feature>
<reference evidence="11 12" key="1">
    <citation type="submission" date="2015-07" db="EMBL/GenBank/DDBJ databases">
        <title>Emmonsia species relationships and genome sequence.</title>
        <authorList>
            <consortium name="The Broad Institute Genomics Platform"/>
            <person name="Cuomo C.A."/>
            <person name="Munoz J.F."/>
            <person name="Imamovic A."/>
            <person name="Priest M.E."/>
            <person name="Young S."/>
            <person name="Clay O.K."/>
            <person name="McEwen J.G."/>
        </authorList>
    </citation>
    <scope>NUCLEOTIDE SEQUENCE [LARGE SCALE GENOMIC DNA]</scope>
    <source>
        <strain evidence="11 12">UAMH 9510</strain>
    </source>
</reference>
<proteinExistence type="inferred from homology"/>
<feature type="region of interest" description="Disordered" evidence="8">
    <location>
        <begin position="1"/>
        <end position="26"/>
    </location>
</feature>
<dbReference type="CDD" id="cd17502">
    <property type="entry name" value="MFS_Azr1_MDR_like"/>
    <property type="match status" value="1"/>
</dbReference>
<keyword evidence="7" id="KW-0325">Glycoprotein</keyword>
<dbReference type="InterPro" id="IPR020846">
    <property type="entry name" value="MFS_dom"/>
</dbReference>
<evidence type="ECO:0000313" key="11">
    <source>
        <dbReference type="EMBL" id="OJD15693.1"/>
    </source>
</evidence>
<evidence type="ECO:0000256" key="8">
    <source>
        <dbReference type="SAM" id="MobiDB-lite"/>
    </source>
</evidence>
<evidence type="ECO:0000256" key="9">
    <source>
        <dbReference type="SAM" id="Phobius"/>
    </source>
</evidence>
<comment type="caution">
    <text evidence="11">The sequence shown here is derived from an EMBL/GenBank/DDBJ whole genome shotgun (WGS) entry which is preliminary data.</text>
</comment>
<comment type="similarity">
    <text evidence="2">Belongs to the major facilitator superfamily.</text>
</comment>
<evidence type="ECO:0000256" key="2">
    <source>
        <dbReference type="ARBA" id="ARBA00008335"/>
    </source>
</evidence>
<feature type="region of interest" description="Disordered" evidence="8">
    <location>
        <begin position="551"/>
        <end position="572"/>
    </location>
</feature>
<evidence type="ECO:0000313" key="12">
    <source>
        <dbReference type="Proteomes" id="UP000182235"/>
    </source>
</evidence>
<accession>A0A1J9QKH5</accession>
<dbReference type="PANTHER" id="PTHR23501">
    <property type="entry name" value="MAJOR FACILITATOR SUPERFAMILY"/>
    <property type="match status" value="1"/>
</dbReference>
<dbReference type="PRINTS" id="PR01036">
    <property type="entry name" value="TCRTETB"/>
</dbReference>
<dbReference type="Proteomes" id="UP000182235">
    <property type="component" value="Unassembled WGS sequence"/>
</dbReference>
<evidence type="ECO:0000256" key="6">
    <source>
        <dbReference type="ARBA" id="ARBA00023136"/>
    </source>
</evidence>
<protein>
    <recommendedName>
        <fullName evidence="10">Major facilitator superfamily (MFS) profile domain-containing protein</fullName>
    </recommendedName>
</protein>
<feature type="transmembrane region" description="Helical" evidence="9">
    <location>
        <begin position="80"/>
        <end position="99"/>
    </location>
</feature>
<comment type="subcellular location">
    <subcellularLocation>
        <location evidence="1">Membrane</location>
        <topology evidence="1">Multi-pass membrane protein</topology>
    </subcellularLocation>
</comment>
<keyword evidence="4 9" id="KW-0812">Transmembrane</keyword>
<feature type="transmembrane region" description="Helical" evidence="9">
    <location>
        <begin position="136"/>
        <end position="157"/>
    </location>
</feature>
<keyword evidence="12" id="KW-1185">Reference proteome</keyword>
<evidence type="ECO:0000256" key="3">
    <source>
        <dbReference type="ARBA" id="ARBA00022448"/>
    </source>
</evidence>
<dbReference type="Pfam" id="PF07690">
    <property type="entry name" value="MFS_1"/>
    <property type="match status" value="1"/>
</dbReference>
<dbReference type="PANTHER" id="PTHR23501:SF187">
    <property type="entry name" value="MAJOR FACILITATOR SUPERFAMILY (MFS) PROFILE DOMAIN-CONTAINING PROTEIN"/>
    <property type="match status" value="1"/>
</dbReference>
<dbReference type="SUPFAM" id="SSF103473">
    <property type="entry name" value="MFS general substrate transporter"/>
    <property type="match status" value="1"/>
</dbReference>
<dbReference type="GO" id="GO:0022857">
    <property type="term" value="F:transmembrane transporter activity"/>
    <property type="evidence" value="ECO:0007669"/>
    <property type="project" value="InterPro"/>
</dbReference>
<feature type="transmembrane region" description="Helical" evidence="9">
    <location>
        <begin position="111"/>
        <end position="130"/>
    </location>
</feature>
<name>A0A1J9QKH5_9EURO</name>
<dbReference type="InterPro" id="IPR036259">
    <property type="entry name" value="MFS_trans_sf"/>
</dbReference>
<evidence type="ECO:0000256" key="1">
    <source>
        <dbReference type="ARBA" id="ARBA00004141"/>
    </source>
</evidence>
<dbReference type="AlphaFoldDB" id="A0A1J9QKH5"/>
<evidence type="ECO:0000256" key="7">
    <source>
        <dbReference type="ARBA" id="ARBA00023180"/>
    </source>
</evidence>
<dbReference type="Gene3D" id="1.20.1250.20">
    <property type="entry name" value="MFS general substrate transporter like domains"/>
    <property type="match status" value="1"/>
</dbReference>
<dbReference type="InterPro" id="IPR011701">
    <property type="entry name" value="MFS"/>
</dbReference>
<evidence type="ECO:0000259" key="10">
    <source>
        <dbReference type="PROSITE" id="PS50850"/>
    </source>
</evidence>
<evidence type="ECO:0000256" key="4">
    <source>
        <dbReference type="ARBA" id="ARBA00022692"/>
    </source>
</evidence>
<feature type="domain" description="Major facilitator superfamily (MFS) profile" evidence="10">
    <location>
        <begin position="46"/>
        <end position="539"/>
    </location>
</feature>
<dbReference type="GO" id="GO:0005886">
    <property type="term" value="C:plasma membrane"/>
    <property type="evidence" value="ECO:0007669"/>
    <property type="project" value="TreeGrafter"/>
</dbReference>
<feature type="transmembrane region" description="Helical" evidence="9">
    <location>
        <begin position="345"/>
        <end position="365"/>
    </location>
</feature>
<organism evidence="11 12">
    <name type="scientific">Emergomyces pasteurianus Ep9510</name>
    <dbReference type="NCBI Taxonomy" id="1447872"/>
    <lineage>
        <taxon>Eukaryota</taxon>
        <taxon>Fungi</taxon>
        <taxon>Dikarya</taxon>
        <taxon>Ascomycota</taxon>
        <taxon>Pezizomycotina</taxon>
        <taxon>Eurotiomycetes</taxon>
        <taxon>Eurotiomycetidae</taxon>
        <taxon>Onygenales</taxon>
        <taxon>Ajellomycetaceae</taxon>
        <taxon>Emergomyces</taxon>
    </lineage>
</organism>
<dbReference type="OrthoDB" id="10021397at2759"/>
<feature type="transmembrane region" description="Helical" evidence="9">
    <location>
        <begin position="169"/>
        <end position="193"/>
    </location>
</feature>
<dbReference type="EMBL" id="LGRN01000142">
    <property type="protein sequence ID" value="OJD15693.1"/>
    <property type="molecule type" value="Genomic_DNA"/>
</dbReference>
<feature type="transmembrane region" description="Helical" evidence="9">
    <location>
        <begin position="43"/>
        <end position="68"/>
    </location>
</feature>
<keyword evidence="5 9" id="KW-1133">Transmembrane helix</keyword>
<keyword evidence="6 9" id="KW-0472">Membrane</keyword>
<gene>
    <name evidence="11" type="ORF">AJ78_04069</name>
</gene>
<sequence length="572" mass="61515">MFDAASSSDDQAKVVGATNGHEPSSSIELPAKVEPHQARGWRFWAMFISLCITSLLSALDATIVSTVLPSIVADIKSESLYVWALNAFFLSMTTIQPLYGQTANIFGRRWLIIAAIVLFAIGSGICGGANSTAMFIAGRVILGAGGGGINVMIDMVVCDLVPQRERGKYMGLVFAVFSIGTTLGPLLGGVFAQSVSWRWAFYINLPVVAVALPLIIIFLRVNYDRETHILRKLGRIDYVGNFLLTASVISVLIAIISADTVHPWGSWRTIVPIVIGVLGHIAFIIHQGIPKLAPEPTVPLHLFRARSAAAAFGLTFVHGILQYWLVYFIPLYLQSVKRYSPQYAGVAFLPSVLITIPFAIISGGFISAANRYRPPQLVGIGLLVIGFGILTLLDRNSSTGEWVGYQIVSAAGAGLLLTCTLPAIQAPVEEKYVATATGTWGFLRSYGSIWGVSIPSAIFNARVNQMLHIVQDEGIRNTLSNGAAYEHGTAKFINAIENIGIQSSVIEVYTAGLRLVWQVGIGFAGLGLIFALLVQEIPMLQQLETNEFGYEGKKGGGKNDTEKAVAPADLSS</sequence>
<feature type="transmembrane region" description="Helical" evidence="9">
    <location>
        <begin position="239"/>
        <end position="258"/>
    </location>
</feature>
<dbReference type="VEuPathDB" id="FungiDB:AJ78_04069"/>
<feature type="transmembrane region" description="Helical" evidence="9">
    <location>
        <begin position="270"/>
        <end position="289"/>
    </location>
</feature>
<dbReference type="STRING" id="1447872.A0A1J9QKH5"/>
<feature type="compositionally biased region" description="Basic and acidic residues" evidence="8">
    <location>
        <begin position="551"/>
        <end position="563"/>
    </location>
</feature>
<keyword evidence="3" id="KW-0813">Transport</keyword>
<feature type="transmembrane region" description="Helical" evidence="9">
    <location>
        <begin position="199"/>
        <end position="219"/>
    </location>
</feature>
<dbReference type="PROSITE" id="PS50850">
    <property type="entry name" value="MFS"/>
    <property type="match status" value="1"/>
</dbReference>
<feature type="transmembrane region" description="Helical" evidence="9">
    <location>
        <begin position="310"/>
        <end position="333"/>
    </location>
</feature>